<dbReference type="AlphaFoldDB" id="A0A9X1VBT1"/>
<dbReference type="SUPFAM" id="SSF55729">
    <property type="entry name" value="Acyl-CoA N-acyltransferases (Nat)"/>
    <property type="match status" value="1"/>
</dbReference>
<sequence>MEYKAFTNLEVESDWYQSMCSLHSTIFKLKSPDSIKEELYVRPIFLVLIALDNEHVVGYKIGYQDRRTRFYSWLGGVNSEYRGQGIASELMRRQHVWCESQGYDVVRTQTKNKWRSMLILNLRHGFDVVGTYTDEKGEPKIILEKRL</sequence>
<dbReference type="PROSITE" id="PS51186">
    <property type="entry name" value="GNAT"/>
    <property type="match status" value="1"/>
</dbReference>
<evidence type="ECO:0000259" key="1">
    <source>
        <dbReference type="PROSITE" id="PS51186"/>
    </source>
</evidence>
<gene>
    <name evidence="2" type="ORF">MM817_02712</name>
</gene>
<dbReference type="CDD" id="cd04301">
    <property type="entry name" value="NAT_SF"/>
    <property type="match status" value="1"/>
</dbReference>
<protein>
    <recommendedName>
        <fullName evidence="1">N-acetyltransferase domain-containing protein</fullName>
    </recommendedName>
</protein>
<name>A0A9X1VBT1_9BACL</name>
<dbReference type="Pfam" id="PF00583">
    <property type="entry name" value="Acetyltransf_1"/>
    <property type="match status" value="1"/>
</dbReference>
<evidence type="ECO:0000313" key="2">
    <source>
        <dbReference type="EMBL" id="MCI0184415.1"/>
    </source>
</evidence>
<dbReference type="InterPro" id="IPR016181">
    <property type="entry name" value="Acyl_CoA_acyltransferase"/>
</dbReference>
<accession>A0A9X1VBT1</accession>
<dbReference type="Proteomes" id="UP001139263">
    <property type="component" value="Unassembled WGS sequence"/>
</dbReference>
<organism evidence="2 3">
    <name type="scientific">Sulfoacidibacillus ferrooxidans</name>
    <dbReference type="NCBI Taxonomy" id="2005001"/>
    <lineage>
        <taxon>Bacteria</taxon>
        <taxon>Bacillati</taxon>
        <taxon>Bacillota</taxon>
        <taxon>Bacilli</taxon>
        <taxon>Bacillales</taxon>
        <taxon>Alicyclobacillaceae</taxon>
        <taxon>Sulfoacidibacillus</taxon>
    </lineage>
</organism>
<dbReference type="GO" id="GO:0016747">
    <property type="term" value="F:acyltransferase activity, transferring groups other than amino-acyl groups"/>
    <property type="evidence" value="ECO:0007669"/>
    <property type="project" value="InterPro"/>
</dbReference>
<comment type="caution">
    <text evidence="2">The sequence shown here is derived from an EMBL/GenBank/DDBJ whole genome shotgun (WGS) entry which is preliminary data.</text>
</comment>
<keyword evidence="3" id="KW-1185">Reference proteome</keyword>
<reference evidence="2" key="1">
    <citation type="submission" date="2022-03" db="EMBL/GenBank/DDBJ databases">
        <title>Draft Genome Sequence of Firmicute Strain S0AB, a Heterotrophic Iron/Sulfur-Oxidizing Extreme Acidophile.</title>
        <authorList>
            <person name="Vergara E."/>
            <person name="Pakostova E."/>
            <person name="Johnson D.B."/>
            <person name="Holmes D.S."/>
        </authorList>
    </citation>
    <scope>NUCLEOTIDE SEQUENCE</scope>
    <source>
        <strain evidence="2">S0AB</strain>
    </source>
</reference>
<dbReference type="InterPro" id="IPR000182">
    <property type="entry name" value="GNAT_dom"/>
</dbReference>
<feature type="domain" description="N-acetyltransferase" evidence="1">
    <location>
        <begin position="1"/>
        <end position="147"/>
    </location>
</feature>
<dbReference type="EMBL" id="JALBUF010000013">
    <property type="protein sequence ID" value="MCI0184415.1"/>
    <property type="molecule type" value="Genomic_DNA"/>
</dbReference>
<evidence type="ECO:0000313" key="3">
    <source>
        <dbReference type="Proteomes" id="UP001139263"/>
    </source>
</evidence>
<proteinExistence type="predicted"/>
<dbReference type="Gene3D" id="3.40.630.30">
    <property type="match status" value="1"/>
</dbReference>